<gene>
    <name evidence="8" type="ORF">PTSG_08288</name>
</gene>
<dbReference type="InParanoid" id="F2UJ97"/>
<dbReference type="SMART" id="SM00119">
    <property type="entry name" value="HECTc"/>
    <property type="match status" value="1"/>
</dbReference>
<evidence type="ECO:0000256" key="1">
    <source>
        <dbReference type="ARBA" id="ARBA00000885"/>
    </source>
</evidence>
<dbReference type="PANTHER" id="PTHR45700">
    <property type="entry name" value="UBIQUITIN-PROTEIN LIGASE E3C"/>
    <property type="match status" value="1"/>
</dbReference>
<dbReference type="FunCoup" id="F2UJ97">
    <property type="interactions" value="849"/>
</dbReference>
<dbReference type="Proteomes" id="UP000007799">
    <property type="component" value="Unassembled WGS sequence"/>
</dbReference>
<evidence type="ECO:0000256" key="3">
    <source>
        <dbReference type="ARBA" id="ARBA00022679"/>
    </source>
</evidence>
<dbReference type="CDD" id="cd00078">
    <property type="entry name" value="HECTc"/>
    <property type="match status" value="1"/>
</dbReference>
<dbReference type="OMA" id="HRMAHHR"/>
<evidence type="ECO:0000256" key="2">
    <source>
        <dbReference type="ARBA" id="ARBA00012485"/>
    </source>
</evidence>
<feature type="active site" description="Glycyl thioester intermediate" evidence="5">
    <location>
        <position position="1107"/>
    </location>
</feature>
<evidence type="ECO:0000256" key="6">
    <source>
        <dbReference type="SAM" id="MobiDB-lite"/>
    </source>
</evidence>
<dbReference type="KEGG" id="sre:PTSG_08288"/>
<dbReference type="PROSITE" id="PS50237">
    <property type="entry name" value="HECT"/>
    <property type="match status" value="1"/>
</dbReference>
<dbReference type="EMBL" id="GL832977">
    <property type="protein sequence ID" value="EGD77196.1"/>
    <property type="molecule type" value="Genomic_DNA"/>
</dbReference>
<feature type="region of interest" description="Disordered" evidence="6">
    <location>
        <begin position="387"/>
        <end position="462"/>
    </location>
</feature>
<keyword evidence="4 5" id="KW-0833">Ubl conjugation pathway</keyword>
<dbReference type="RefSeq" id="XP_004990540.1">
    <property type="nucleotide sequence ID" value="XM_004990483.1"/>
</dbReference>
<dbReference type="FunFam" id="3.30.2160.10:FF:000002">
    <property type="entry name" value="Putative Ubiquitin-protein ligase E3C"/>
    <property type="match status" value="1"/>
</dbReference>
<dbReference type="GeneID" id="16071097"/>
<dbReference type="GO" id="GO:0000209">
    <property type="term" value="P:protein polyubiquitination"/>
    <property type="evidence" value="ECO:0007669"/>
    <property type="project" value="InterPro"/>
</dbReference>
<accession>F2UJ97</accession>
<evidence type="ECO:0000259" key="7">
    <source>
        <dbReference type="PROSITE" id="PS50237"/>
    </source>
</evidence>
<dbReference type="Gene3D" id="3.90.1750.10">
    <property type="entry name" value="Hect, E3 ligase catalytic domains"/>
    <property type="match status" value="1"/>
</dbReference>
<dbReference type="PANTHER" id="PTHR45700:SF3">
    <property type="entry name" value="UBIQUITIN-PROTEIN LIGASE E3B"/>
    <property type="match status" value="1"/>
</dbReference>
<evidence type="ECO:0000256" key="4">
    <source>
        <dbReference type="ARBA" id="ARBA00022786"/>
    </source>
</evidence>
<dbReference type="SUPFAM" id="SSF56204">
    <property type="entry name" value="Hect, E3 ligase catalytic domain"/>
    <property type="match status" value="1"/>
</dbReference>
<sequence length="1139" mass="125258">MFTIPTTTIVIIDNGLGNKKNCACRQHLARKQKAAAYRERVDAALSRDEGALPPLQLYEVVRMLLRVFDPAHDRDRFHTTAKIILRGVFAAGSDSANALNSYFSLILNKAVLQGWIAQVKALMRVASDVLVNLRDRRDDHALAHTSATLLLTCLDHERWKLPMDPAKAAVFRVIAGSFLTTLDKPHVFAALKGYLDMCLAAPKSRCQPPTMAVIVALLNRLLSSTKDKDATLNAFCLSMMQVPTVMAEIKLSTFTAKEDVLQYAIHHTQALVGALSDDGNAALFFLGNTCSLFDAQTTIKHTDVQDLMSACVECCLNFTRKHQTRSAKSTKSSSTSSEHPLLGWYRGHTARGHLDAMPRVLGQLRSLWSPLAVRTRFEDVWTETERLRGHNPKDGGLQTLGKLTHQQPPSSSSSPSSSSASSSSSAKPSLASSATSPRPTAANATTTASAPTPASSSSSLSSSWWAPSALRLRQIFQMTSSSHRFVDKAASERVARACAFYQSLYTTIKVANQEVLGAIAFNLDLVPRLWTFMHHIGPKGNMAVFMAVAAAAASGGLERDPLVACLEVACDATRILLTVVDDGEMFGAASATGGTGAGTTGTGSGPLSAEHLILISAFLNRFMYSVIWDHGLSLSTMAKHSDRHHHARATTLLRSCTRLIRLIRDLDDRQQFAPQNHWLLKQARPRTITAQYIKEATAAGGGGGGGSGGGDAAGDRAHTLLRFLPHLVPFRERVKLLRQLLDHHRQRYLSALPQFRTDPMAKIRRTAVLTDGFREIRQLGPDALRDNVRVVFINEQGLPEAGIDERGLFKEFLEQTLKAGFDPEFGLFTATPEGNNTLYPSPTSSVHENHLQLFEYLGRMVGKMIYDGMVVELPLAPFFCNSILGISNTLRDLPALDPDLARNLQFVKTYEGDVSDLGLCFAVDDEVFGHHVTVPLRPGGSAIDVTNDNRILYVHLLADYRLNKQLDKQNQAFARGLTHMVPRHWLRLFTAPELQRLISGDNAPLDINDLKRNAQYIGGYTASHRMIKWLWEVVGRDFSREEQQMFLRFVTSSSKAPVLGFATLQPPFTVRCMNEGDREEVVTVGGVLANFFSRGTDTARLPSASTCFNLLKLPTYKSKKALREKLRYAISQGAGFEMA</sequence>
<dbReference type="Pfam" id="PF00632">
    <property type="entry name" value="HECT"/>
    <property type="match status" value="1"/>
</dbReference>
<dbReference type="OrthoDB" id="8068875at2759"/>
<dbReference type="GO" id="GO:0061630">
    <property type="term" value="F:ubiquitin protein ligase activity"/>
    <property type="evidence" value="ECO:0007669"/>
    <property type="project" value="UniProtKB-EC"/>
</dbReference>
<name>F2UJ97_SALR5</name>
<proteinExistence type="predicted"/>
<keyword evidence="9" id="KW-1185">Reference proteome</keyword>
<dbReference type="InterPro" id="IPR000569">
    <property type="entry name" value="HECT_dom"/>
</dbReference>
<dbReference type="EC" id="2.3.2.26" evidence="2"/>
<dbReference type="AlphaFoldDB" id="F2UJ97"/>
<dbReference type="Gene3D" id="3.30.2410.10">
    <property type="entry name" value="Hect, E3 ligase catalytic domain"/>
    <property type="match status" value="1"/>
</dbReference>
<protein>
    <recommendedName>
        <fullName evidence="2">HECT-type E3 ubiquitin transferase</fullName>
        <ecNumber evidence="2">2.3.2.26</ecNumber>
    </recommendedName>
</protein>
<dbReference type="GO" id="GO:0016874">
    <property type="term" value="F:ligase activity"/>
    <property type="evidence" value="ECO:0007669"/>
    <property type="project" value="UniProtKB-KW"/>
</dbReference>
<evidence type="ECO:0000313" key="9">
    <source>
        <dbReference type="Proteomes" id="UP000007799"/>
    </source>
</evidence>
<evidence type="ECO:0000313" key="8">
    <source>
        <dbReference type="EMBL" id="EGD77196.1"/>
    </source>
</evidence>
<organism evidence="9">
    <name type="scientific">Salpingoeca rosetta (strain ATCC 50818 / BSB-021)</name>
    <dbReference type="NCBI Taxonomy" id="946362"/>
    <lineage>
        <taxon>Eukaryota</taxon>
        <taxon>Choanoflagellata</taxon>
        <taxon>Craspedida</taxon>
        <taxon>Salpingoecidae</taxon>
        <taxon>Salpingoeca</taxon>
    </lineage>
</organism>
<dbReference type="InterPro" id="IPR044611">
    <property type="entry name" value="E3A/B/C-like"/>
</dbReference>
<feature type="compositionally biased region" description="Low complexity" evidence="6">
    <location>
        <begin position="408"/>
        <end position="462"/>
    </location>
</feature>
<keyword evidence="3" id="KW-0808">Transferase</keyword>
<reference evidence="8" key="1">
    <citation type="submission" date="2009-08" db="EMBL/GenBank/DDBJ databases">
        <title>Annotation of Salpingoeca rosetta.</title>
        <authorList>
            <consortium name="The Broad Institute Genome Sequencing Platform"/>
            <person name="Russ C."/>
            <person name="Cuomo C."/>
            <person name="Burger G."/>
            <person name="Gray M.W."/>
            <person name="Holland P.W.H."/>
            <person name="King N."/>
            <person name="Lang F.B.F."/>
            <person name="Roger A.J."/>
            <person name="Ruiz-Trillo I."/>
            <person name="Young S.K."/>
            <person name="Zeng Q."/>
            <person name="Gargeya S."/>
            <person name="Alvarado L."/>
            <person name="Berlin A."/>
            <person name="Chapman S.B."/>
            <person name="Chen Z."/>
            <person name="Freedman E."/>
            <person name="Gellesch M."/>
            <person name="Goldberg J."/>
            <person name="Griggs A."/>
            <person name="Gujja S."/>
            <person name="Heilman E."/>
            <person name="Heiman D."/>
            <person name="Howarth C."/>
            <person name="Mehta T."/>
            <person name="Neiman D."/>
            <person name="Pearson M."/>
            <person name="Roberts A."/>
            <person name="Saif S."/>
            <person name="Shea T."/>
            <person name="Shenoy N."/>
            <person name="Sisk P."/>
            <person name="Stolte C."/>
            <person name="Sykes S."/>
            <person name="White J."/>
            <person name="Yandava C."/>
            <person name="Haas B."/>
            <person name="Nusbaum C."/>
            <person name="Birren B."/>
        </authorList>
    </citation>
    <scope>NUCLEOTIDE SEQUENCE [LARGE SCALE GENOMIC DNA]</scope>
    <source>
        <strain evidence="8">ATCC 50818</strain>
    </source>
</reference>
<dbReference type="eggNOG" id="KOG4427">
    <property type="taxonomic scope" value="Eukaryota"/>
</dbReference>
<keyword evidence="8" id="KW-0436">Ligase</keyword>
<comment type="catalytic activity">
    <reaction evidence="1">
        <text>S-ubiquitinyl-[E2 ubiquitin-conjugating enzyme]-L-cysteine + [acceptor protein]-L-lysine = [E2 ubiquitin-conjugating enzyme]-L-cysteine + N(6)-ubiquitinyl-[acceptor protein]-L-lysine.</text>
        <dbReference type="EC" id="2.3.2.26"/>
    </reaction>
</comment>
<dbReference type="Gene3D" id="3.30.2160.10">
    <property type="entry name" value="Hect, E3 ligase catalytic domain"/>
    <property type="match status" value="1"/>
</dbReference>
<dbReference type="InterPro" id="IPR035983">
    <property type="entry name" value="Hect_E3_ubiquitin_ligase"/>
</dbReference>
<feature type="domain" description="HECT" evidence="7">
    <location>
        <begin position="780"/>
        <end position="1139"/>
    </location>
</feature>
<evidence type="ECO:0000256" key="5">
    <source>
        <dbReference type="PROSITE-ProRule" id="PRU00104"/>
    </source>
</evidence>
<dbReference type="GO" id="GO:0006511">
    <property type="term" value="P:ubiquitin-dependent protein catabolic process"/>
    <property type="evidence" value="ECO:0007669"/>
    <property type="project" value="TreeGrafter"/>
</dbReference>